<dbReference type="Gene3D" id="3.40.718.10">
    <property type="entry name" value="Isopropylmalate Dehydrogenase"/>
    <property type="match status" value="1"/>
</dbReference>
<name>M1PE68_DESSD</name>
<dbReference type="PANTHER" id="PTHR30004">
    <property type="entry name" value="4-HYDROXYTHREONINE-4-PHOSPHATE DEHYDROGENASE"/>
    <property type="match status" value="1"/>
</dbReference>
<evidence type="ECO:0000256" key="1">
    <source>
        <dbReference type="ARBA" id="ARBA00022723"/>
    </source>
</evidence>
<dbReference type="EC" id="1.1.1.262" evidence="4"/>
<accession>M1PE68</accession>
<evidence type="ECO:0000313" key="4">
    <source>
        <dbReference type="EMBL" id="AGF79877.1"/>
    </source>
</evidence>
<dbReference type="STRING" id="1167006.UWK_03360"/>
<dbReference type="GO" id="GO:0051287">
    <property type="term" value="F:NAD binding"/>
    <property type="evidence" value="ECO:0007669"/>
    <property type="project" value="InterPro"/>
</dbReference>
<reference evidence="5" key="1">
    <citation type="journal article" date="2013" name="Stand. Genomic Sci.">
        <title>Complete genome sequence of Desulfocapsa sulfexigens, a marine deltaproteobacterium specialized in disproportionating inorganic sulfur compounds.</title>
        <authorList>
            <person name="Finster K.W."/>
            <person name="Kjeldsen K.U."/>
            <person name="Kube M."/>
            <person name="Reinhardt R."/>
            <person name="Mussmann M."/>
            <person name="Amann R."/>
            <person name="Schreiber L."/>
        </authorList>
    </citation>
    <scope>NUCLEOTIDE SEQUENCE [LARGE SCALE GENOMIC DNA]</scope>
    <source>
        <strain evidence="5">DSM 10523 / SB164P1</strain>
    </source>
</reference>
<proteinExistence type="predicted"/>
<sequence length="328" mass="35063">MGCPAGIGPEIILKYFTQPQNPMQFPCIVVGDKNVLNVYAQRLAIDCTIIPWLPGDAIPAGQNIIPVYETSELSKNSIQPGKFTKETAIAMASAIISAVKGIKEGWLSGLCTCPISKEALQKSGHLYPGHTEMLARLTASGNQVMMLAGNTLRVTLATIHCGIAQVSGLLNKDLLLNLYRTTHKSLHVDFNIPAPRLAVAALNPHAGEGGMFGNEEEKIIIPSIEAGQKEGIVLHGPFPPDTIFFKAAQGEYDAVVCMYHDQGLIPFKLLHFKDGVNVTLGLPIVRTSVDHGTAYDIAGKGIADPSSLAAAVALATQIIHNRTQLDTI</sequence>
<dbReference type="PANTHER" id="PTHR30004:SF6">
    <property type="entry name" value="D-THREONATE 4-PHOSPHATE DEHYDROGENASE"/>
    <property type="match status" value="1"/>
</dbReference>
<gene>
    <name evidence="4" type="ordered locus">UWK_03360</name>
</gene>
<dbReference type="Pfam" id="PF04166">
    <property type="entry name" value="PdxA"/>
    <property type="match status" value="1"/>
</dbReference>
<dbReference type="SUPFAM" id="SSF53659">
    <property type="entry name" value="Isocitrate/Isopropylmalate dehydrogenase-like"/>
    <property type="match status" value="1"/>
</dbReference>
<dbReference type="NCBIfam" id="TIGR00557">
    <property type="entry name" value="pdxA"/>
    <property type="match status" value="1"/>
</dbReference>
<keyword evidence="3" id="KW-0520">NAD</keyword>
<evidence type="ECO:0000256" key="3">
    <source>
        <dbReference type="ARBA" id="ARBA00023027"/>
    </source>
</evidence>
<organism evidence="4 5">
    <name type="scientific">Desulfocapsa sulfexigens (strain DSM 10523 / SB164P1)</name>
    <dbReference type="NCBI Taxonomy" id="1167006"/>
    <lineage>
        <taxon>Bacteria</taxon>
        <taxon>Pseudomonadati</taxon>
        <taxon>Thermodesulfobacteriota</taxon>
        <taxon>Desulfobulbia</taxon>
        <taxon>Desulfobulbales</taxon>
        <taxon>Desulfocapsaceae</taxon>
        <taxon>Desulfocapsa</taxon>
    </lineage>
</organism>
<dbReference type="GO" id="GO:0046872">
    <property type="term" value="F:metal ion binding"/>
    <property type="evidence" value="ECO:0007669"/>
    <property type="project" value="UniProtKB-KW"/>
</dbReference>
<dbReference type="InterPro" id="IPR005255">
    <property type="entry name" value="PdxA_fam"/>
</dbReference>
<keyword evidence="5" id="KW-1185">Reference proteome</keyword>
<dbReference type="KEGG" id="dsf:UWK_03360"/>
<dbReference type="GO" id="GO:0050570">
    <property type="term" value="F:4-hydroxythreonine-4-phosphate dehydrogenase activity"/>
    <property type="evidence" value="ECO:0007669"/>
    <property type="project" value="UniProtKB-EC"/>
</dbReference>
<keyword evidence="2 4" id="KW-0560">Oxidoreductase</keyword>
<keyword evidence="1" id="KW-0479">Metal-binding</keyword>
<dbReference type="AlphaFoldDB" id="M1PE68"/>
<dbReference type="EMBL" id="CP003985">
    <property type="protein sequence ID" value="AGF79877.1"/>
    <property type="molecule type" value="Genomic_DNA"/>
</dbReference>
<dbReference type="HOGENOM" id="CLU_040168_0_0_7"/>
<dbReference type="PATRIC" id="fig|1167006.5.peg.3617"/>
<dbReference type="Proteomes" id="UP000011721">
    <property type="component" value="Chromosome"/>
</dbReference>
<protein>
    <submittedName>
        <fullName evidence="4">4-hydroxythreonine-4-phosphate dehydrogenase</fullName>
        <ecNumber evidence="4">1.1.1.262</ecNumber>
    </submittedName>
</protein>
<dbReference type="eggNOG" id="COG1995">
    <property type="taxonomic scope" value="Bacteria"/>
</dbReference>
<evidence type="ECO:0000256" key="2">
    <source>
        <dbReference type="ARBA" id="ARBA00023002"/>
    </source>
</evidence>
<evidence type="ECO:0000313" key="5">
    <source>
        <dbReference type="Proteomes" id="UP000011721"/>
    </source>
</evidence>